<comment type="caution">
    <text evidence="1">The sequence shown here is derived from an EMBL/GenBank/DDBJ whole genome shotgun (WGS) entry which is preliminary data.</text>
</comment>
<dbReference type="RefSeq" id="WP_317641448.1">
    <property type="nucleotide sequence ID" value="NZ_JAPMIV010000046.1"/>
</dbReference>
<gene>
    <name evidence="1" type="ORF">ORD21_15960</name>
</gene>
<keyword evidence="2" id="KW-1185">Reference proteome</keyword>
<dbReference type="Proteomes" id="UP001276150">
    <property type="component" value="Unassembled WGS sequence"/>
</dbReference>
<reference evidence="1 2" key="1">
    <citation type="submission" date="2022-11" db="EMBL/GenBank/DDBJ databases">
        <title>Deinococcus ZS9-10, Low Temperature and Draught-tolerating, UV-resistant Bacteria from Continental Antarctica.</title>
        <authorList>
            <person name="Cheng L."/>
        </authorList>
    </citation>
    <scope>NUCLEOTIDE SEQUENCE [LARGE SCALE GENOMIC DNA]</scope>
    <source>
        <strain evidence="1 2">ZS9-10</strain>
    </source>
</reference>
<evidence type="ECO:0000313" key="1">
    <source>
        <dbReference type="EMBL" id="MDV6376095.1"/>
    </source>
</evidence>
<accession>A0ABU4DUK6</accession>
<protein>
    <submittedName>
        <fullName evidence="1">Uncharacterized protein</fullName>
    </submittedName>
</protein>
<proteinExistence type="predicted"/>
<sequence length="65" mass="7358">MKVRRPAQVEAFIWERLPRGARLALASHYARTPQRAAALRAAAVQHTEAQLQRAVSMLEGVKHER</sequence>
<name>A0ABU4DUK6_9DEIO</name>
<organism evidence="1 2">
    <name type="scientific">Deinococcus arenicola</name>
    <dbReference type="NCBI Taxonomy" id="2994950"/>
    <lineage>
        <taxon>Bacteria</taxon>
        <taxon>Thermotogati</taxon>
        <taxon>Deinococcota</taxon>
        <taxon>Deinococci</taxon>
        <taxon>Deinococcales</taxon>
        <taxon>Deinococcaceae</taxon>
        <taxon>Deinococcus</taxon>
    </lineage>
</organism>
<dbReference type="EMBL" id="JAPMIV010000046">
    <property type="protein sequence ID" value="MDV6376095.1"/>
    <property type="molecule type" value="Genomic_DNA"/>
</dbReference>
<evidence type="ECO:0000313" key="2">
    <source>
        <dbReference type="Proteomes" id="UP001276150"/>
    </source>
</evidence>